<protein>
    <submittedName>
        <fullName evidence="1">Uncharacterized protein</fullName>
    </submittedName>
</protein>
<name>A0AAN9Y6S3_9HEMI</name>
<dbReference type="Proteomes" id="UP001367676">
    <property type="component" value="Unassembled WGS sequence"/>
</dbReference>
<evidence type="ECO:0000313" key="2">
    <source>
        <dbReference type="Proteomes" id="UP001367676"/>
    </source>
</evidence>
<gene>
    <name evidence="1" type="ORF">V9T40_013277</name>
</gene>
<reference evidence="1 2" key="1">
    <citation type="submission" date="2024-03" db="EMBL/GenBank/DDBJ databases">
        <title>Adaptation during the transition from Ophiocordyceps entomopathogen to insect associate is accompanied by gene loss and intensified selection.</title>
        <authorList>
            <person name="Ward C.M."/>
            <person name="Onetto C.A."/>
            <person name="Borneman A.R."/>
        </authorList>
    </citation>
    <scope>NUCLEOTIDE SEQUENCE [LARGE SCALE GENOMIC DNA]</scope>
    <source>
        <strain evidence="1">AWRI1</strain>
        <tissue evidence="1">Single Adult Female</tissue>
    </source>
</reference>
<proteinExistence type="predicted"/>
<sequence length="567" mass="64230">MTPPGPLSNRVKPGFSSVNLNRARKRNQSLEDTINDGLSRCGIKKLNTIEAIFGIVAATELSPVRKLETLEIRKRAATAFFGTIKWDEQDRGRGKEDEKFQESMAAADYKKCPSAGNYCSNNRNSAHKIYTRDGRDDIQSKIRNLSGRRLNPIDFEAFKSSHNPCSGGKILIFACENSDWFGNGRFGCVRDIREEWARSLLLPILKLHIQPHYLLADEYTVDPYYSVLVLVVKGDHLHLHFDPSSARRPLEGDVERKDAGDYGLGKVREPASNLSYGYAEDFSYTTNPMGKIFLSRCPMVGEKVRLWHTSSVCGNTTSDHRKIRTTTVAELSPTVGSATIGHYFLTMSESDFRLWHNLVRQSDLPQSDIIFVHVGVRLWHNLVRLSHLPQSDTIFVLFRLWHNSVRQSDLPQSDIIFELYLSPISDCGIIQSDCQICHNRTQFLCYVGVRLWHNLVRQSDLPQFDPGIHSLYLRILQSQNFTPQWHIYRHIGCAIIGLGNPTIGHTTCIPTNPTIGHPTCYTTNATLGHPTVIAMSGTDSGMRFVRPKNRCGIADDRTWQSYNRPRL</sequence>
<evidence type="ECO:0000313" key="1">
    <source>
        <dbReference type="EMBL" id="KAK7595452.1"/>
    </source>
</evidence>
<dbReference type="AlphaFoldDB" id="A0AAN9Y6S3"/>
<organism evidence="1 2">
    <name type="scientific">Parthenolecanium corni</name>
    <dbReference type="NCBI Taxonomy" id="536013"/>
    <lineage>
        <taxon>Eukaryota</taxon>
        <taxon>Metazoa</taxon>
        <taxon>Ecdysozoa</taxon>
        <taxon>Arthropoda</taxon>
        <taxon>Hexapoda</taxon>
        <taxon>Insecta</taxon>
        <taxon>Pterygota</taxon>
        <taxon>Neoptera</taxon>
        <taxon>Paraneoptera</taxon>
        <taxon>Hemiptera</taxon>
        <taxon>Sternorrhyncha</taxon>
        <taxon>Coccoidea</taxon>
        <taxon>Coccidae</taxon>
        <taxon>Parthenolecanium</taxon>
    </lineage>
</organism>
<dbReference type="EMBL" id="JBBCAQ010000018">
    <property type="protein sequence ID" value="KAK7595452.1"/>
    <property type="molecule type" value="Genomic_DNA"/>
</dbReference>
<keyword evidence="2" id="KW-1185">Reference proteome</keyword>
<accession>A0AAN9Y6S3</accession>
<comment type="caution">
    <text evidence="1">The sequence shown here is derived from an EMBL/GenBank/DDBJ whole genome shotgun (WGS) entry which is preliminary data.</text>
</comment>